<dbReference type="PANTHER" id="PTHR13011:SF0">
    <property type="entry name" value="GENERAL TRANSCRIPTION FACTOR IIF SUBUNIT 1"/>
    <property type="match status" value="1"/>
</dbReference>
<feature type="compositionally biased region" description="Acidic residues" evidence="7">
    <location>
        <begin position="478"/>
        <end position="500"/>
    </location>
</feature>
<feature type="region of interest" description="Disordered" evidence="7">
    <location>
        <begin position="402"/>
        <end position="657"/>
    </location>
</feature>
<accession>A0A3M7GD48</accession>
<evidence type="ECO:0000256" key="3">
    <source>
        <dbReference type="ARBA" id="ARBA00023015"/>
    </source>
</evidence>
<dbReference type="InterPro" id="IPR011039">
    <property type="entry name" value="TFIIF_interaction"/>
</dbReference>
<feature type="compositionally biased region" description="Basic residues" evidence="7">
    <location>
        <begin position="459"/>
        <end position="471"/>
    </location>
</feature>
<protein>
    <submittedName>
        <fullName evidence="8">Uncharacterized protein</fullName>
    </submittedName>
</protein>
<feature type="compositionally biased region" description="Basic and acidic residues" evidence="7">
    <location>
        <begin position="193"/>
        <end position="217"/>
    </location>
</feature>
<keyword evidence="4" id="KW-0238">DNA-binding</keyword>
<feature type="compositionally biased region" description="Basic and acidic residues" evidence="7">
    <location>
        <begin position="501"/>
        <end position="511"/>
    </location>
</feature>
<dbReference type="VEuPathDB" id="FungiDB:BTJ68_02488"/>
<keyword evidence="5" id="KW-0804">Transcription</keyword>
<evidence type="ECO:0000256" key="2">
    <source>
        <dbReference type="ARBA" id="ARBA00005249"/>
    </source>
</evidence>
<dbReference type="Proteomes" id="UP000281468">
    <property type="component" value="Unassembled WGS sequence"/>
</dbReference>
<proteinExistence type="inferred from homology"/>
<evidence type="ECO:0000256" key="6">
    <source>
        <dbReference type="ARBA" id="ARBA00023242"/>
    </source>
</evidence>
<feature type="compositionally biased region" description="Polar residues" evidence="7">
    <location>
        <begin position="35"/>
        <end position="52"/>
    </location>
</feature>
<feature type="compositionally biased region" description="Basic and acidic residues" evidence="7">
    <location>
        <begin position="448"/>
        <end position="458"/>
    </location>
</feature>
<evidence type="ECO:0000256" key="7">
    <source>
        <dbReference type="SAM" id="MobiDB-lite"/>
    </source>
</evidence>
<dbReference type="GO" id="GO:0032968">
    <property type="term" value="P:positive regulation of transcription elongation by RNA polymerase II"/>
    <property type="evidence" value="ECO:0007669"/>
    <property type="project" value="InterPro"/>
</dbReference>
<feature type="compositionally biased region" description="Polar residues" evidence="7">
    <location>
        <begin position="633"/>
        <end position="644"/>
    </location>
</feature>
<evidence type="ECO:0000256" key="4">
    <source>
        <dbReference type="ARBA" id="ARBA00023125"/>
    </source>
</evidence>
<dbReference type="GO" id="GO:0016251">
    <property type="term" value="F:RNA polymerase II general transcription initiation factor activity"/>
    <property type="evidence" value="ECO:0007669"/>
    <property type="project" value="TreeGrafter"/>
</dbReference>
<dbReference type="GO" id="GO:0005674">
    <property type="term" value="C:transcription factor TFIIF complex"/>
    <property type="evidence" value="ECO:0007669"/>
    <property type="project" value="TreeGrafter"/>
</dbReference>
<comment type="caution">
    <text evidence="8">The sequence shown here is derived from an EMBL/GenBank/DDBJ whole genome shotgun (WGS) entry which is preliminary data.</text>
</comment>
<keyword evidence="3" id="KW-0805">Transcription regulation</keyword>
<evidence type="ECO:0000313" key="9">
    <source>
        <dbReference type="Proteomes" id="UP000281468"/>
    </source>
</evidence>
<evidence type="ECO:0000313" key="8">
    <source>
        <dbReference type="EMBL" id="RMY98706.1"/>
    </source>
</evidence>
<dbReference type="GO" id="GO:0001096">
    <property type="term" value="F:TFIIF-class transcription factor complex binding"/>
    <property type="evidence" value="ECO:0007669"/>
    <property type="project" value="TreeGrafter"/>
</dbReference>
<evidence type="ECO:0000256" key="5">
    <source>
        <dbReference type="ARBA" id="ARBA00023163"/>
    </source>
</evidence>
<feature type="region of interest" description="Disordered" evidence="7">
    <location>
        <begin position="34"/>
        <end position="120"/>
    </location>
</feature>
<comment type="subcellular location">
    <subcellularLocation>
        <location evidence="1">Nucleus</location>
    </subcellularLocation>
</comment>
<feature type="compositionally biased region" description="Basic residues" evidence="7">
    <location>
        <begin position="606"/>
        <end position="616"/>
    </location>
</feature>
<dbReference type="AlphaFoldDB" id="A0A3M7GD48"/>
<feature type="region of interest" description="Disordered" evidence="7">
    <location>
        <begin position="359"/>
        <end position="378"/>
    </location>
</feature>
<dbReference type="EMBL" id="QWIQ01000233">
    <property type="protein sequence ID" value="RMY98706.1"/>
    <property type="molecule type" value="Genomic_DNA"/>
</dbReference>
<dbReference type="GO" id="GO:0003677">
    <property type="term" value="F:DNA binding"/>
    <property type="evidence" value="ECO:0007669"/>
    <property type="project" value="UniProtKB-KW"/>
</dbReference>
<feature type="region of interest" description="Disordered" evidence="7">
    <location>
        <begin position="177"/>
        <end position="255"/>
    </location>
</feature>
<organism evidence="8 9">
    <name type="scientific">Hortaea werneckii</name>
    <name type="common">Black yeast</name>
    <name type="synonym">Cladosporium werneckii</name>
    <dbReference type="NCBI Taxonomy" id="91943"/>
    <lineage>
        <taxon>Eukaryota</taxon>
        <taxon>Fungi</taxon>
        <taxon>Dikarya</taxon>
        <taxon>Ascomycota</taxon>
        <taxon>Pezizomycotina</taxon>
        <taxon>Dothideomycetes</taxon>
        <taxon>Dothideomycetidae</taxon>
        <taxon>Mycosphaerellales</taxon>
        <taxon>Teratosphaeriaceae</taxon>
        <taxon>Hortaea</taxon>
    </lineage>
</organism>
<dbReference type="GO" id="GO:0006367">
    <property type="term" value="P:transcription initiation at RNA polymerase II promoter"/>
    <property type="evidence" value="ECO:0007669"/>
    <property type="project" value="InterPro"/>
</dbReference>
<feature type="compositionally biased region" description="Polar residues" evidence="7">
    <location>
        <begin position="96"/>
        <end position="108"/>
    </location>
</feature>
<reference evidence="8 9" key="1">
    <citation type="journal article" date="2018" name="BMC Genomics">
        <title>Genomic evidence for intraspecific hybridization in a clonal and extremely halotolerant yeast.</title>
        <authorList>
            <person name="Gostincar C."/>
            <person name="Stajich J.E."/>
            <person name="Zupancic J."/>
            <person name="Zalar P."/>
            <person name="Gunde-Cimerman N."/>
        </authorList>
    </citation>
    <scope>NUCLEOTIDE SEQUENCE [LARGE SCALE GENOMIC DNA]</scope>
    <source>
        <strain evidence="8 9">EXF-171</strain>
    </source>
</reference>
<dbReference type="SUPFAM" id="SSF50916">
    <property type="entry name" value="Rap30/74 interaction domains"/>
    <property type="match status" value="1"/>
</dbReference>
<sequence>MLRPLEEHWPFRRPALARLNTLPIHQETIIDMSASPANQTPGSSSATPNNAALPTIRRKANTSIFNPKKKPVKRAPQQAQLGTAAGQTPMDGRQASGPNASSRPTNGSGPAPNPDEDPNLYSEFPIFVSKSALARGLHYHAFRLNTDERKQDGKPIEVDPYDETVFTRPVRLHRRLARDKAEGVDASAAASDVDDKEKEQREAKRAERQAEREENKKLIAPTGDAGKKPTKKKPQKKVEDVYYDESNPKHQQRSQLRYAEARPWHLEDFEGKQKWIGSYEEPLSNTNVMFEVTEGGFKMIPVEKWYKMVRADRVATMDMTQVERIMTAKHKAPRWFMNSHEAADAAKEEAVAMKREQLENAKRRQKEEDDGDGPGFMKQEDYRADVDEIDFEFNDEFQDDDEGMIYGEVPDEDTKEIEQRIRKEMRDANLGGTGVKDEDKDWDEEEQAEKRAEEEERKKQKKLRRKLKRKEMRHEYESDTDDENRYEESSESEDSEEEREREEKERKEKEAAQAANGDKSGASTKGSNTPNGRPEKRAAPGGSLKRDADLSEMSGNESSRKKTKLNGASGPGGAARSMSPDASKRAGHSGYGSGSETETSRAGRPGGHKLKIKHTSPRNSPAPGSPADGSRAGSPTGSRAQSPARSPPVQSGPFPTLDEIKAAIPTGGIAIDELVKRFKSRVAGEKTTTFIAMVRQVGKQDPGTKKIVPKD</sequence>
<gene>
    <name evidence="8" type="ORF">D0862_07456</name>
</gene>
<comment type="similarity">
    <text evidence="2">Belongs to the TFIIF alpha subunit family.</text>
</comment>
<feature type="compositionally biased region" description="Basic and acidic residues" evidence="7">
    <location>
        <begin position="533"/>
        <end position="549"/>
    </location>
</feature>
<dbReference type="PANTHER" id="PTHR13011">
    <property type="entry name" value="TFIIF-ALPHA"/>
    <property type="match status" value="1"/>
</dbReference>
<feature type="compositionally biased region" description="Polar residues" evidence="7">
    <location>
        <begin position="521"/>
        <end position="531"/>
    </location>
</feature>
<feature type="compositionally biased region" description="Low complexity" evidence="7">
    <location>
        <begin position="75"/>
        <end position="89"/>
    </location>
</feature>
<feature type="compositionally biased region" description="Acidic residues" evidence="7">
    <location>
        <begin position="402"/>
        <end position="415"/>
    </location>
</feature>
<name>A0A3M7GD48_HORWE</name>
<feature type="compositionally biased region" description="Basic and acidic residues" evidence="7">
    <location>
        <begin position="416"/>
        <end position="427"/>
    </location>
</feature>
<keyword evidence="6" id="KW-0539">Nucleus</keyword>
<evidence type="ECO:0000256" key="1">
    <source>
        <dbReference type="ARBA" id="ARBA00004123"/>
    </source>
</evidence>
<dbReference type="InterPro" id="IPR008851">
    <property type="entry name" value="TFIIF-alpha"/>
</dbReference>